<protein>
    <submittedName>
        <fullName evidence="1">Uncharacterized protein</fullName>
    </submittedName>
</protein>
<evidence type="ECO:0000313" key="1">
    <source>
        <dbReference type="EMBL" id="EIJ38218.1"/>
    </source>
</evidence>
<keyword evidence="2" id="KW-1185">Reference proteome</keyword>
<evidence type="ECO:0000313" key="2">
    <source>
        <dbReference type="Proteomes" id="UP000004690"/>
    </source>
</evidence>
<organism evidence="1 2">
    <name type="scientific">Galbibacter orientalis DSM 19592</name>
    <dbReference type="NCBI Taxonomy" id="926559"/>
    <lineage>
        <taxon>Bacteria</taxon>
        <taxon>Pseudomonadati</taxon>
        <taxon>Bacteroidota</taxon>
        <taxon>Flavobacteriia</taxon>
        <taxon>Flavobacteriales</taxon>
        <taxon>Flavobacteriaceae</taxon>
        <taxon>Galbibacter</taxon>
    </lineage>
</organism>
<accession>I3C3M5</accession>
<proteinExistence type="predicted"/>
<dbReference type="HOGENOM" id="CLU_3252749_0_0_10"/>
<sequence length="42" mass="4916">MKFKGIEINAEWEKLDEATKYRLVENSSDVNVLTEIFKGLKQ</sequence>
<dbReference type="AlphaFoldDB" id="I3C3M5"/>
<reference evidence="1 2" key="1">
    <citation type="submission" date="2012-02" db="EMBL/GenBank/DDBJ databases">
        <title>Improved High-Quality Draft genome of Joostella marina DSM 19592.</title>
        <authorList>
            <consortium name="US DOE Joint Genome Institute (JGI-PGF)"/>
            <person name="Lucas S."/>
            <person name="Copeland A."/>
            <person name="Lapidus A."/>
            <person name="Bruce D."/>
            <person name="Goodwin L."/>
            <person name="Pitluck S."/>
            <person name="Peters L."/>
            <person name="Chertkov O."/>
            <person name="Ovchinnikova G."/>
            <person name="Kyrpides N."/>
            <person name="Mavromatis K."/>
            <person name="Detter J.C."/>
            <person name="Han C."/>
            <person name="Land M."/>
            <person name="Hauser L."/>
            <person name="Markowitz V."/>
            <person name="Cheng J.-F."/>
            <person name="Hugenholtz P."/>
            <person name="Woyke T."/>
            <person name="Wu D."/>
            <person name="Tindall B."/>
            <person name="Brambilla E."/>
            <person name="Klenk H.-P."/>
            <person name="Eisen J.A."/>
        </authorList>
    </citation>
    <scope>NUCLEOTIDE SEQUENCE [LARGE SCALE GENOMIC DNA]</scope>
    <source>
        <strain evidence="1 2">DSM 19592</strain>
    </source>
</reference>
<dbReference type="Proteomes" id="UP000004690">
    <property type="component" value="Unassembled WGS sequence"/>
</dbReference>
<gene>
    <name evidence="1" type="ORF">JoomaDRAFT_1199</name>
</gene>
<dbReference type="EMBL" id="JH651379">
    <property type="protein sequence ID" value="EIJ38218.1"/>
    <property type="molecule type" value="Genomic_DNA"/>
</dbReference>
<dbReference type="STRING" id="926559.JoomaDRAFT_1199"/>
<name>I3C3M5_9FLAO</name>